<name>A0A8A1LEN3_AJEC8</name>
<keyword evidence="1" id="KW-0472">Membrane</keyword>
<organism evidence="2 3">
    <name type="scientific">Ajellomyces capsulatus (strain H88)</name>
    <name type="common">Darling's disease fungus</name>
    <name type="synonym">Histoplasma capsulatum</name>
    <dbReference type="NCBI Taxonomy" id="544711"/>
    <lineage>
        <taxon>Eukaryota</taxon>
        <taxon>Fungi</taxon>
        <taxon>Dikarya</taxon>
        <taxon>Ascomycota</taxon>
        <taxon>Pezizomycotina</taxon>
        <taxon>Eurotiomycetes</taxon>
        <taxon>Eurotiomycetidae</taxon>
        <taxon>Onygenales</taxon>
        <taxon>Ajellomycetaceae</taxon>
        <taxon>Histoplasma</taxon>
    </lineage>
</organism>
<keyword evidence="1" id="KW-0812">Transmembrane</keyword>
<sequence>MQQVLQGILLVIFEIFAWRTQLCTSISRRTNVHSLYLLHQLLLFMHLILLFMHPYSRTQEVQKNQMRNTQQRALFGLGCVHVCFELNSGRKKLGIYGYAVLSLLFTTFGKYRPTVGTIKR</sequence>
<gene>
    <name evidence="2" type="ORF">I7I53_11144</name>
</gene>
<evidence type="ECO:0000313" key="2">
    <source>
        <dbReference type="EMBL" id="QSS50452.1"/>
    </source>
</evidence>
<proteinExistence type="predicted"/>
<accession>A0A8A1LEN3</accession>
<protein>
    <submittedName>
        <fullName evidence="2">Uncharacterized protein</fullName>
    </submittedName>
</protein>
<dbReference type="EMBL" id="CP069102">
    <property type="protein sequence ID" value="QSS50452.1"/>
    <property type="molecule type" value="Genomic_DNA"/>
</dbReference>
<dbReference type="Proteomes" id="UP000663419">
    <property type="component" value="Chromosome 1"/>
</dbReference>
<dbReference type="AlphaFoldDB" id="A0A8A1LEN3"/>
<reference evidence="2" key="1">
    <citation type="submission" date="2021-01" db="EMBL/GenBank/DDBJ databases">
        <title>Chromosome-level genome assembly of a human fungal pathogen reveals clustering of transcriptionally co-regulated genes.</title>
        <authorList>
            <person name="Voorhies M."/>
            <person name="Cohen S."/>
            <person name="Shea T.P."/>
            <person name="Petrus S."/>
            <person name="Munoz J.F."/>
            <person name="Poplawski S."/>
            <person name="Goldman W.E."/>
            <person name="Michael T."/>
            <person name="Cuomo C.A."/>
            <person name="Sil A."/>
            <person name="Beyhan S."/>
        </authorList>
    </citation>
    <scope>NUCLEOTIDE SEQUENCE</scope>
    <source>
        <strain evidence="2">H88</strain>
    </source>
</reference>
<keyword evidence="1" id="KW-1133">Transmembrane helix</keyword>
<evidence type="ECO:0000313" key="3">
    <source>
        <dbReference type="Proteomes" id="UP000663419"/>
    </source>
</evidence>
<feature type="transmembrane region" description="Helical" evidence="1">
    <location>
        <begin position="95"/>
        <end position="111"/>
    </location>
</feature>
<dbReference type="VEuPathDB" id="FungiDB:I7I53_11144"/>
<feature type="transmembrane region" description="Helical" evidence="1">
    <location>
        <begin position="33"/>
        <end position="52"/>
    </location>
</feature>
<evidence type="ECO:0000256" key="1">
    <source>
        <dbReference type="SAM" id="Phobius"/>
    </source>
</evidence>